<protein>
    <submittedName>
        <fullName evidence="2">Uncharacterized protein</fullName>
    </submittedName>
</protein>
<dbReference type="AlphaFoldDB" id="A0A0A9E786"/>
<proteinExistence type="predicted"/>
<accession>A0A0A9E786</accession>
<name>A0A0A9E786_ARUDO</name>
<dbReference type="EMBL" id="GBRH01206043">
    <property type="protein sequence ID" value="JAD91852.1"/>
    <property type="molecule type" value="Transcribed_RNA"/>
</dbReference>
<evidence type="ECO:0000313" key="2">
    <source>
        <dbReference type="EMBL" id="JAD91852.1"/>
    </source>
</evidence>
<feature type="region of interest" description="Disordered" evidence="1">
    <location>
        <begin position="33"/>
        <end position="58"/>
    </location>
</feature>
<reference evidence="2" key="1">
    <citation type="submission" date="2014-09" db="EMBL/GenBank/DDBJ databases">
        <authorList>
            <person name="Magalhaes I.L.F."/>
            <person name="Oliveira U."/>
            <person name="Santos F.R."/>
            <person name="Vidigal T.H.D.A."/>
            <person name="Brescovit A.D."/>
            <person name="Santos A.J."/>
        </authorList>
    </citation>
    <scope>NUCLEOTIDE SEQUENCE</scope>
    <source>
        <tissue evidence="2">Shoot tissue taken approximately 20 cm above the soil surface</tissue>
    </source>
</reference>
<organism evidence="2">
    <name type="scientific">Arundo donax</name>
    <name type="common">Giant reed</name>
    <name type="synonym">Donax arundinaceus</name>
    <dbReference type="NCBI Taxonomy" id="35708"/>
    <lineage>
        <taxon>Eukaryota</taxon>
        <taxon>Viridiplantae</taxon>
        <taxon>Streptophyta</taxon>
        <taxon>Embryophyta</taxon>
        <taxon>Tracheophyta</taxon>
        <taxon>Spermatophyta</taxon>
        <taxon>Magnoliopsida</taxon>
        <taxon>Liliopsida</taxon>
        <taxon>Poales</taxon>
        <taxon>Poaceae</taxon>
        <taxon>PACMAD clade</taxon>
        <taxon>Arundinoideae</taxon>
        <taxon>Arundineae</taxon>
        <taxon>Arundo</taxon>
    </lineage>
</organism>
<evidence type="ECO:0000256" key="1">
    <source>
        <dbReference type="SAM" id="MobiDB-lite"/>
    </source>
</evidence>
<sequence>MIRWRLATPSGLPARRRVPPCWRRRSPRLRLASATAASHSIAPSRLDQWRPTQQSRTA</sequence>
<reference evidence="2" key="2">
    <citation type="journal article" date="2015" name="Data Brief">
        <title>Shoot transcriptome of the giant reed, Arundo donax.</title>
        <authorList>
            <person name="Barrero R.A."/>
            <person name="Guerrero F.D."/>
            <person name="Moolhuijzen P."/>
            <person name="Goolsby J.A."/>
            <person name="Tidwell J."/>
            <person name="Bellgard S.E."/>
            <person name="Bellgard M.I."/>
        </authorList>
    </citation>
    <scope>NUCLEOTIDE SEQUENCE</scope>
    <source>
        <tissue evidence="2">Shoot tissue taken approximately 20 cm above the soil surface</tissue>
    </source>
</reference>